<gene>
    <name evidence="1" type="ORF">CLV96_3985</name>
</gene>
<proteinExistence type="predicted"/>
<dbReference type="Pfam" id="PF11042">
    <property type="entry name" value="DUF2750"/>
    <property type="match status" value="1"/>
</dbReference>
<dbReference type="InterPro" id="IPR021284">
    <property type="entry name" value="DUF2750"/>
</dbReference>
<dbReference type="OrthoDB" id="2936081at2"/>
<dbReference type="EMBL" id="SORO01000009">
    <property type="protein sequence ID" value="TDY66132.1"/>
    <property type="molecule type" value="Genomic_DNA"/>
</dbReference>
<dbReference type="RefSeq" id="WP_004785450.1">
    <property type="nucleotide sequence ID" value="NZ_SORO01000009.1"/>
</dbReference>
<comment type="caution">
    <text evidence="1">The sequence shown here is derived from an EMBL/GenBank/DDBJ whole genome shotgun (WGS) entry which is preliminary data.</text>
</comment>
<accession>A0A4R8MIP2</accession>
<keyword evidence="2" id="KW-1185">Reference proteome</keyword>
<organism evidence="1 2">
    <name type="scientific">Leptospira meyeri</name>
    <dbReference type="NCBI Taxonomy" id="29508"/>
    <lineage>
        <taxon>Bacteria</taxon>
        <taxon>Pseudomonadati</taxon>
        <taxon>Spirochaetota</taxon>
        <taxon>Spirochaetia</taxon>
        <taxon>Leptospirales</taxon>
        <taxon>Leptospiraceae</taxon>
        <taxon>Leptospira</taxon>
    </lineage>
</organism>
<reference evidence="1 2" key="1">
    <citation type="submission" date="2019-03" db="EMBL/GenBank/DDBJ databases">
        <title>Genomic Encyclopedia of Archaeal and Bacterial Type Strains, Phase II (KMG-II): from individual species to whole genera.</title>
        <authorList>
            <person name="Goeker M."/>
        </authorList>
    </citation>
    <scope>NUCLEOTIDE SEQUENCE [LARGE SCALE GENOMIC DNA]</scope>
    <source>
        <strain evidence="1 2">DSM 21537</strain>
    </source>
</reference>
<dbReference type="GeneID" id="79829221"/>
<name>A0A4R8MIP2_LEPME</name>
<protein>
    <submittedName>
        <fullName evidence="1">Uncharacterized protein DUF2750</fullName>
    </submittedName>
</protein>
<dbReference type="Proteomes" id="UP000294684">
    <property type="component" value="Unassembled WGS sequence"/>
</dbReference>
<evidence type="ECO:0000313" key="2">
    <source>
        <dbReference type="Proteomes" id="UP000294684"/>
    </source>
</evidence>
<dbReference type="STRING" id="1193051.LEP1GSC017_0463"/>
<evidence type="ECO:0000313" key="1">
    <source>
        <dbReference type="EMBL" id="TDY66132.1"/>
    </source>
</evidence>
<sequence>MAYKLTQKEFENVLSLEASKRYKYFISKIVDQDELWSLKNNDGFIGMGDNEGHDGIPFWPHIEYAKLFINNEWEDCEPAKVNFHHFIDYWIPEMIKDNVHIIVFPTLEMKGLTLHPKVILKDLVEENKKIE</sequence>
<dbReference type="AlphaFoldDB" id="A0A4R8MIP2"/>